<organism evidence="1 2">
    <name type="scientific">Ustilago hordei</name>
    <name type="common">Barley covered smut fungus</name>
    <dbReference type="NCBI Taxonomy" id="120017"/>
    <lineage>
        <taxon>Eukaryota</taxon>
        <taxon>Fungi</taxon>
        <taxon>Dikarya</taxon>
        <taxon>Basidiomycota</taxon>
        <taxon>Ustilaginomycotina</taxon>
        <taxon>Ustilaginomycetes</taxon>
        <taxon>Ustilaginales</taxon>
        <taxon>Ustilaginaceae</taxon>
        <taxon>Ustilago</taxon>
    </lineage>
</organism>
<comment type="caution">
    <text evidence="1">The sequence shown here is derived from an EMBL/GenBank/DDBJ whole genome shotgun (WGS) entry which is preliminary data.</text>
</comment>
<keyword evidence="2" id="KW-1185">Reference proteome</keyword>
<gene>
    <name evidence="1" type="ORF">UHOR_07885</name>
</gene>
<dbReference type="AlphaFoldDB" id="I2FTQ1"/>
<accession>I2FTQ1</accession>
<dbReference type="eggNOG" id="ENOG502TG5V">
    <property type="taxonomic scope" value="Eukaryota"/>
</dbReference>
<sequence>MNSPSSTSITASGSQRTYTLAVKKHFSHRPTAFALSPHFSSTSPSSSFASSSFASSSFASSSCSSKPTPRTSDIDEDTQNALANLGWKIRSSVNQGYSRSQSIAFSIGGRGEVEGEFRSERDVLREVVNGRREWSRVATAPSIGATFEDLRSWVAGGDVCMVDEIAFSVVGGKRGRRDSTSDTQETQSHMPECDKMGQRRQIRGLPQLSFSSTTSCHSSVSNLSAELGIRADFPTSQSSVSPFPTNSDSNRIMAKGVVDEDIHFYSQPAERKIDDTSGQNGFHFNAQHFSSTNF</sequence>
<dbReference type="EMBL" id="CAGI01000153">
    <property type="protein sequence ID" value="CCF50294.1"/>
    <property type="molecule type" value="Genomic_DNA"/>
</dbReference>
<dbReference type="HOGENOM" id="CLU_1082477_0_0_1"/>
<evidence type="ECO:0000313" key="1">
    <source>
        <dbReference type="EMBL" id="CCF50294.1"/>
    </source>
</evidence>
<dbReference type="Proteomes" id="UP000006174">
    <property type="component" value="Unassembled WGS sequence"/>
</dbReference>
<evidence type="ECO:0000313" key="2">
    <source>
        <dbReference type="Proteomes" id="UP000006174"/>
    </source>
</evidence>
<proteinExistence type="predicted"/>
<protein>
    <submittedName>
        <fullName evidence="1">Uncharacterized protein</fullName>
    </submittedName>
</protein>
<name>I2FTQ1_USTHO</name>
<dbReference type="OrthoDB" id="2553410at2759"/>
<reference evidence="1 2" key="1">
    <citation type="journal article" date="2012" name="Plant Cell">
        <title>Genome comparison of barley and maize smut fungi reveals targeted loss of RNA silencing components and species-specific presence of transposable elements.</title>
        <authorList>
            <person name="Laurie J.D."/>
            <person name="Ali S."/>
            <person name="Linning R."/>
            <person name="Mannhaupt G."/>
            <person name="Wong P."/>
            <person name="Gueldener U."/>
            <person name="Muensterkoetter M."/>
            <person name="Moore R."/>
            <person name="Kahmann R."/>
            <person name="Bakkeren G."/>
            <person name="Schirawski J."/>
        </authorList>
    </citation>
    <scope>NUCLEOTIDE SEQUENCE [LARGE SCALE GENOMIC DNA]</scope>
    <source>
        <strain evidence="2">Uh4875-4</strain>
    </source>
</reference>